<keyword evidence="3" id="KW-1185">Reference proteome</keyword>
<sequence length="83" mass="9597">MLETGGGRQHRSKREREREREKKKKKKKEQKEVSTDRDGHGCSTMTTKVRREQIARSNTTGVEGSIDASSQLDVRLRLESKVR</sequence>
<accession>A0A7J7FVI8</accession>
<feature type="region of interest" description="Disordered" evidence="1">
    <location>
        <begin position="1"/>
        <end position="69"/>
    </location>
</feature>
<protein>
    <submittedName>
        <fullName evidence="2">Uncharacterized protein</fullName>
    </submittedName>
</protein>
<evidence type="ECO:0000313" key="2">
    <source>
        <dbReference type="EMBL" id="KAF5932127.1"/>
    </source>
</evidence>
<feature type="compositionally biased region" description="Polar residues" evidence="1">
    <location>
        <begin position="55"/>
        <end position="69"/>
    </location>
</feature>
<name>A0A7J7FVI8_CAMSI</name>
<evidence type="ECO:0000256" key="1">
    <source>
        <dbReference type="SAM" id="MobiDB-lite"/>
    </source>
</evidence>
<reference evidence="2 3" key="2">
    <citation type="submission" date="2020-07" db="EMBL/GenBank/DDBJ databases">
        <title>Genome assembly of wild tea tree DASZ reveals pedigree and selection history of tea varieties.</title>
        <authorList>
            <person name="Zhang W."/>
        </authorList>
    </citation>
    <scope>NUCLEOTIDE SEQUENCE [LARGE SCALE GENOMIC DNA]</scope>
    <source>
        <strain evidence="3">cv. G240</strain>
        <tissue evidence="2">Leaf</tissue>
    </source>
</reference>
<reference evidence="3" key="1">
    <citation type="journal article" date="2020" name="Nat. Commun.">
        <title>Genome assembly of wild tea tree DASZ reveals pedigree and selection history of tea varieties.</title>
        <authorList>
            <person name="Zhang W."/>
            <person name="Zhang Y."/>
            <person name="Qiu H."/>
            <person name="Guo Y."/>
            <person name="Wan H."/>
            <person name="Zhang X."/>
            <person name="Scossa F."/>
            <person name="Alseekh S."/>
            <person name="Zhang Q."/>
            <person name="Wang P."/>
            <person name="Xu L."/>
            <person name="Schmidt M.H."/>
            <person name="Jia X."/>
            <person name="Li D."/>
            <person name="Zhu A."/>
            <person name="Guo F."/>
            <person name="Chen W."/>
            <person name="Ni D."/>
            <person name="Usadel B."/>
            <person name="Fernie A.R."/>
            <person name="Wen W."/>
        </authorList>
    </citation>
    <scope>NUCLEOTIDE SEQUENCE [LARGE SCALE GENOMIC DNA]</scope>
    <source>
        <strain evidence="3">cv. G240</strain>
    </source>
</reference>
<feature type="compositionally biased region" description="Basic and acidic residues" evidence="1">
    <location>
        <begin position="29"/>
        <end position="40"/>
    </location>
</feature>
<dbReference type="EMBL" id="JACBKZ010000014">
    <property type="protein sequence ID" value="KAF5932127.1"/>
    <property type="molecule type" value="Genomic_DNA"/>
</dbReference>
<organism evidence="2 3">
    <name type="scientific">Camellia sinensis</name>
    <name type="common">Tea plant</name>
    <name type="synonym">Thea sinensis</name>
    <dbReference type="NCBI Taxonomy" id="4442"/>
    <lineage>
        <taxon>Eukaryota</taxon>
        <taxon>Viridiplantae</taxon>
        <taxon>Streptophyta</taxon>
        <taxon>Embryophyta</taxon>
        <taxon>Tracheophyta</taxon>
        <taxon>Spermatophyta</taxon>
        <taxon>Magnoliopsida</taxon>
        <taxon>eudicotyledons</taxon>
        <taxon>Gunneridae</taxon>
        <taxon>Pentapetalae</taxon>
        <taxon>asterids</taxon>
        <taxon>Ericales</taxon>
        <taxon>Theaceae</taxon>
        <taxon>Camellia</taxon>
    </lineage>
</organism>
<comment type="caution">
    <text evidence="2">The sequence shown here is derived from an EMBL/GenBank/DDBJ whole genome shotgun (WGS) entry which is preliminary data.</text>
</comment>
<dbReference type="Proteomes" id="UP000593564">
    <property type="component" value="Unassembled WGS sequence"/>
</dbReference>
<proteinExistence type="predicted"/>
<gene>
    <name evidence="2" type="ORF">HYC85_028298</name>
</gene>
<evidence type="ECO:0000313" key="3">
    <source>
        <dbReference type="Proteomes" id="UP000593564"/>
    </source>
</evidence>
<dbReference type="AlphaFoldDB" id="A0A7J7FVI8"/>